<dbReference type="AlphaFoldDB" id="A0A8U0HX87"/>
<dbReference type="EMBL" id="CP096659">
    <property type="protein sequence ID" value="UPV75383.1"/>
    <property type="molecule type" value="Genomic_DNA"/>
</dbReference>
<name>A0A8U0HX87_9EURY</name>
<feature type="compositionally biased region" description="Acidic residues" evidence="1">
    <location>
        <begin position="73"/>
        <end position="87"/>
    </location>
</feature>
<evidence type="ECO:0000256" key="1">
    <source>
        <dbReference type="SAM" id="MobiDB-lite"/>
    </source>
</evidence>
<keyword evidence="3" id="KW-1185">Reference proteome</keyword>
<sequence>MCHRRGERSRTSSRASESAGETEREDPPGLAARAKRRLVALVSADSEAESPDSPAVEREPETPSVDATSEEPTASEELTESEDEADASDEREREPIPAHD</sequence>
<organism evidence="2 3">
    <name type="scientific">Halorussus limi</name>
    <dbReference type="NCBI Taxonomy" id="2938695"/>
    <lineage>
        <taxon>Archaea</taxon>
        <taxon>Methanobacteriati</taxon>
        <taxon>Methanobacteriota</taxon>
        <taxon>Stenosarchaea group</taxon>
        <taxon>Halobacteria</taxon>
        <taxon>Halobacteriales</taxon>
        <taxon>Haladaptataceae</taxon>
        <taxon>Halorussus</taxon>
    </lineage>
</organism>
<accession>A0A8U0HX87</accession>
<dbReference type="GeneID" id="72184489"/>
<protein>
    <submittedName>
        <fullName evidence="2">Uncharacterized protein</fullName>
    </submittedName>
</protein>
<evidence type="ECO:0000313" key="3">
    <source>
        <dbReference type="Proteomes" id="UP000830729"/>
    </source>
</evidence>
<dbReference type="Proteomes" id="UP000830729">
    <property type="component" value="Chromosome"/>
</dbReference>
<proteinExistence type="predicted"/>
<feature type="compositionally biased region" description="Basic and acidic residues" evidence="1">
    <location>
        <begin position="88"/>
        <end position="100"/>
    </location>
</feature>
<reference evidence="2 3" key="1">
    <citation type="submission" date="2022-04" db="EMBL/GenBank/DDBJ databases">
        <title>Diverse halophilic archaea isolated from saline environments.</title>
        <authorList>
            <person name="Cui H.-L."/>
        </authorList>
    </citation>
    <scope>NUCLEOTIDE SEQUENCE [LARGE SCALE GENOMIC DNA]</scope>
    <source>
        <strain evidence="2 3">XZYJT49</strain>
    </source>
</reference>
<evidence type="ECO:0000313" key="2">
    <source>
        <dbReference type="EMBL" id="UPV75383.1"/>
    </source>
</evidence>
<gene>
    <name evidence="2" type="ORF">M0R89_04780</name>
</gene>
<dbReference type="KEGG" id="halx:M0R89_04780"/>
<feature type="region of interest" description="Disordered" evidence="1">
    <location>
        <begin position="1"/>
        <end position="100"/>
    </location>
</feature>
<dbReference type="RefSeq" id="WP_248651425.1">
    <property type="nucleotide sequence ID" value="NZ_CP096659.1"/>
</dbReference>